<evidence type="ECO:0000256" key="3">
    <source>
        <dbReference type="ARBA" id="ARBA00022741"/>
    </source>
</evidence>
<dbReference type="Pfam" id="PF00069">
    <property type="entry name" value="Pkinase"/>
    <property type="match status" value="1"/>
</dbReference>
<organism evidence="8 9">
    <name type="scientific">Pythium insidiosum</name>
    <name type="common">Pythiosis disease agent</name>
    <dbReference type="NCBI Taxonomy" id="114742"/>
    <lineage>
        <taxon>Eukaryota</taxon>
        <taxon>Sar</taxon>
        <taxon>Stramenopiles</taxon>
        <taxon>Oomycota</taxon>
        <taxon>Peronosporomycetes</taxon>
        <taxon>Pythiales</taxon>
        <taxon>Pythiaceae</taxon>
        <taxon>Pythium</taxon>
    </lineage>
</organism>
<dbReference type="GO" id="GO:0005524">
    <property type="term" value="F:ATP binding"/>
    <property type="evidence" value="ECO:0007669"/>
    <property type="project" value="UniProtKB-KW"/>
</dbReference>
<evidence type="ECO:0000256" key="1">
    <source>
        <dbReference type="ARBA" id="ARBA00022527"/>
    </source>
</evidence>
<dbReference type="InterPro" id="IPR008271">
    <property type="entry name" value="Ser/Thr_kinase_AS"/>
</dbReference>
<evidence type="ECO:0000313" key="9">
    <source>
        <dbReference type="Proteomes" id="UP001209570"/>
    </source>
</evidence>
<keyword evidence="2" id="KW-0808">Transferase</keyword>
<dbReference type="Proteomes" id="UP001209570">
    <property type="component" value="Unassembled WGS sequence"/>
</dbReference>
<feature type="region of interest" description="Disordered" evidence="6">
    <location>
        <begin position="1"/>
        <end position="80"/>
    </location>
</feature>
<keyword evidence="3" id="KW-0547">Nucleotide-binding</keyword>
<dbReference type="EMBL" id="JAKCXM010000104">
    <property type="protein sequence ID" value="KAJ0402362.1"/>
    <property type="molecule type" value="Genomic_DNA"/>
</dbReference>
<evidence type="ECO:0000256" key="4">
    <source>
        <dbReference type="ARBA" id="ARBA00022777"/>
    </source>
</evidence>
<dbReference type="PROSITE" id="PS50011">
    <property type="entry name" value="PROTEIN_KINASE_DOM"/>
    <property type="match status" value="1"/>
</dbReference>
<keyword evidence="9" id="KW-1185">Reference proteome</keyword>
<keyword evidence="1" id="KW-0723">Serine/threonine-protein kinase</keyword>
<dbReference type="AlphaFoldDB" id="A0AAD5M2T4"/>
<dbReference type="SUPFAM" id="SSF56112">
    <property type="entry name" value="Protein kinase-like (PK-like)"/>
    <property type="match status" value="1"/>
</dbReference>
<dbReference type="Gene3D" id="1.10.510.10">
    <property type="entry name" value="Transferase(Phosphotransferase) domain 1"/>
    <property type="match status" value="1"/>
</dbReference>
<feature type="compositionally biased region" description="Low complexity" evidence="6">
    <location>
        <begin position="63"/>
        <end position="80"/>
    </location>
</feature>
<dbReference type="CDD" id="cd06606">
    <property type="entry name" value="STKc_MAPKKK"/>
    <property type="match status" value="1"/>
</dbReference>
<name>A0AAD5M2T4_PYTIN</name>
<proteinExistence type="predicted"/>
<dbReference type="PROSITE" id="PS00108">
    <property type="entry name" value="PROTEIN_KINASE_ST"/>
    <property type="match status" value="1"/>
</dbReference>
<gene>
    <name evidence="8" type="ORF">P43SY_004595</name>
</gene>
<comment type="caution">
    <text evidence="8">The sequence shown here is derived from an EMBL/GenBank/DDBJ whole genome shotgun (WGS) entry which is preliminary data.</text>
</comment>
<evidence type="ECO:0000256" key="5">
    <source>
        <dbReference type="ARBA" id="ARBA00022840"/>
    </source>
</evidence>
<dbReference type="InterPro" id="IPR011009">
    <property type="entry name" value="Kinase-like_dom_sf"/>
</dbReference>
<reference evidence="8" key="1">
    <citation type="submission" date="2021-12" db="EMBL/GenBank/DDBJ databases">
        <title>Prjna785345.</title>
        <authorList>
            <person name="Rujirawat T."/>
            <person name="Krajaejun T."/>
        </authorList>
    </citation>
    <scope>NUCLEOTIDE SEQUENCE</scope>
    <source>
        <strain evidence="8">Pi057C3</strain>
    </source>
</reference>
<keyword evidence="4" id="KW-0418">Kinase</keyword>
<sequence>MGQDDLESHRTTASRPRKPSKLEPPRRSRPQRLPLATASSTDDPFEPDTDDDANSQSASINGLPLSPTPSDSSSTCSSYDVSSPVPLAKKQFIRKEKIGQGAQGSVYRCIETATGRELAVKVIMTHELSAAELEAIKREVKTIKRLHHRHLVQYVKATEKKRKQLSIYMEFVAGGSLSAKLRHGGAFALSLVRAYTRQLCLALQYLHQNRIAHRDIKCANVFLTSSGDEIKLGDFGAFKEIGSVSLVGGLKGTPHWMAPEVIRQQQTTEDGWLKADIWSLGCAVIEMLTGHSPWQQYSNPMTAMYQIVSSNNTPTIPADATEEVGSSVACLATSIITNLTALGHNTDVQLSALVPST</sequence>
<accession>A0AAD5M2T4</accession>
<evidence type="ECO:0000256" key="2">
    <source>
        <dbReference type="ARBA" id="ARBA00022679"/>
    </source>
</evidence>
<dbReference type="SMART" id="SM00220">
    <property type="entry name" value="S_TKc"/>
    <property type="match status" value="1"/>
</dbReference>
<feature type="compositionally biased region" description="Basic and acidic residues" evidence="6">
    <location>
        <begin position="1"/>
        <end position="10"/>
    </location>
</feature>
<dbReference type="InterPro" id="IPR000719">
    <property type="entry name" value="Prot_kinase_dom"/>
</dbReference>
<feature type="domain" description="Protein kinase" evidence="7">
    <location>
        <begin position="92"/>
        <end position="357"/>
    </location>
</feature>
<evidence type="ECO:0000256" key="6">
    <source>
        <dbReference type="SAM" id="MobiDB-lite"/>
    </source>
</evidence>
<protein>
    <recommendedName>
        <fullName evidence="7">Protein kinase domain-containing protein</fullName>
    </recommendedName>
</protein>
<dbReference type="GO" id="GO:0004674">
    <property type="term" value="F:protein serine/threonine kinase activity"/>
    <property type="evidence" value="ECO:0007669"/>
    <property type="project" value="UniProtKB-KW"/>
</dbReference>
<dbReference type="PANTHER" id="PTHR11584:SF369">
    <property type="entry name" value="MITOGEN-ACTIVATED PROTEIN KINASE KINASE KINASE 19-RELATED"/>
    <property type="match status" value="1"/>
</dbReference>
<evidence type="ECO:0000259" key="7">
    <source>
        <dbReference type="PROSITE" id="PS50011"/>
    </source>
</evidence>
<feature type="compositionally biased region" description="Acidic residues" evidence="6">
    <location>
        <begin position="43"/>
        <end position="53"/>
    </location>
</feature>
<evidence type="ECO:0000313" key="8">
    <source>
        <dbReference type="EMBL" id="KAJ0402362.1"/>
    </source>
</evidence>
<dbReference type="PANTHER" id="PTHR11584">
    <property type="entry name" value="SERINE/THREONINE PROTEIN KINASE"/>
    <property type="match status" value="1"/>
</dbReference>
<keyword evidence="5" id="KW-0067">ATP-binding</keyword>